<feature type="non-terminal residue" evidence="1">
    <location>
        <position position="1"/>
    </location>
</feature>
<dbReference type="EMBL" id="JAXCGZ010017010">
    <property type="protein sequence ID" value="KAK7069156.1"/>
    <property type="molecule type" value="Genomic_DNA"/>
</dbReference>
<reference evidence="1 2" key="1">
    <citation type="submission" date="2023-11" db="EMBL/GenBank/DDBJ databases">
        <title>Halocaridina rubra genome assembly.</title>
        <authorList>
            <person name="Smith C."/>
        </authorList>
    </citation>
    <scope>NUCLEOTIDE SEQUENCE [LARGE SCALE GENOMIC DNA]</scope>
    <source>
        <strain evidence="1">EP-1</strain>
        <tissue evidence="1">Whole</tissue>
    </source>
</reference>
<organism evidence="1 2">
    <name type="scientific">Halocaridina rubra</name>
    <name type="common">Hawaiian red shrimp</name>
    <dbReference type="NCBI Taxonomy" id="373956"/>
    <lineage>
        <taxon>Eukaryota</taxon>
        <taxon>Metazoa</taxon>
        <taxon>Ecdysozoa</taxon>
        <taxon>Arthropoda</taxon>
        <taxon>Crustacea</taxon>
        <taxon>Multicrustacea</taxon>
        <taxon>Malacostraca</taxon>
        <taxon>Eumalacostraca</taxon>
        <taxon>Eucarida</taxon>
        <taxon>Decapoda</taxon>
        <taxon>Pleocyemata</taxon>
        <taxon>Caridea</taxon>
        <taxon>Atyoidea</taxon>
        <taxon>Atyidae</taxon>
        <taxon>Halocaridina</taxon>
    </lineage>
</organism>
<name>A0AAN8ZUK3_HALRR</name>
<keyword evidence="2" id="KW-1185">Reference proteome</keyword>
<gene>
    <name evidence="1" type="ORF">SK128_016105</name>
</gene>
<sequence length="93" mass="10504">EESLLCEIYESSTTEKQKIDTKEGGCQGTPLLNSTPDNKAVCFRAIKREHKLEICERISDSEKSTDCVEGFDEILKSHVNWISMLISLIQQLA</sequence>
<proteinExistence type="predicted"/>
<dbReference type="Proteomes" id="UP001381693">
    <property type="component" value="Unassembled WGS sequence"/>
</dbReference>
<comment type="caution">
    <text evidence="1">The sequence shown here is derived from an EMBL/GenBank/DDBJ whole genome shotgun (WGS) entry which is preliminary data.</text>
</comment>
<evidence type="ECO:0000313" key="2">
    <source>
        <dbReference type="Proteomes" id="UP001381693"/>
    </source>
</evidence>
<protein>
    <submittedName>
        <fullName evidence="1">Uncharacterized protein</fullName>
    </submittedName>
</protein>
<dbReference type="AlphaFoldDB" id="A0AAN8ZUK3"/>
<evidence type="ECO:0000313" key="1">
    <source>
        <dbReference type="EMBL" id="KAK7069156.1"/>
    </source>
</evidence>
<accession>A0AAN8ZUK3</accession>